<protein>
    <submittedName>
        <fullName evidence="1">Uncharacterized protein</fullName>
    </submittedName>
</protein>
<keyword evidence="2" id="KW-1185">Reference proteome</keyword>
<dbReference type="EMBL" id="CAAALY010273745">
    <property type="protein sequence ID" value="VEL42315.1"/>
    <property type="molecule type" value="Genomic_DNA"/>
</dbReference>
<name>A0A448XQD0_9PLAT</name>
<accession>A0A448XQD0</accession>
<evidence type="ECO:0000313" key="2">
    <source>
        <dbReference type="Proteomes" id="UP000784294"/>
    </source>
</evidence>
<organism evidence="1 2">
    <name type="scientific">Protopolystoma xenopodis</name>
    <dbReference type="NCBI Taxonomy" id="117903"/>
    <lineage>
        <taxon>Eukaryota</taxon>
        <taxon>Metazoa</taxon>
        <taxon>Spiralia</taxon>
        <taxon>Lophotrochozoa</taxon>
        <taxon>Platyhelminthes</taxon>
        <taxon>Monogenea</taxon>
        <taxon>Polyopisthocotylea</taxon>
        <taxon>Polystomatidea</taxon>
        <taxon>Polystomatidae</taxon>
        <taxon>Protopolystoma</taxon>
    </lineage>
</organism>
<comment type="caution">
    <text evidence="1">The sequence shown here is derived from an EMBL/GenBank/DDBJ whole genome shotgun (WGS) entry which is preliminary data.</text>
</comment>
<sequence>MIISSVRPRTWYILRHLAGFGGEPLVTFGFVLKTARLAHDAENAAGEASIVMPGQGKGSQLSAPDDLATAQRRSQSQFAITRCCGDHHVHRSSVKTLVWSAKSAYMNAWMAGNINDYMKRWRALNID</sequence>
<gene>
    <name evidence="1" type="ORF">PXEA_LOCUS35755</name>
</gene>
<reference evidence="1" key="1">
    <citation type="submission" date="2018-11" db="EMBL/GenBank/DDBJ databases">
        <authorList>
            <consortium name="Pathogen Informatics"/>
        </authorList>
    </citation>
    <scope>NUCLEOTIDE SEQUENCE</scope>
</reference>
<proteinExistence type="predicted"/>
<dbReference type="AlphaFoldDB" id="A0A448XQD0"/>
<dbReference type="Proteomes" id="UP000784294">
    <property type="component" value="Unassembled WGS sequence"/>
</dbReference>
<evidence type="ECO:0000313" key="1">
    <source>
        <dbReference type="EMBL" id="VEL42315.1"/>
    </source>
</evidence>